<reference evidence="2" key="1">
    <citation type="journal article" date="2010" name="PLoS ONE">
        <title>The complete genome sequence of Cupriavidus metallidurans strain CH34, a master survivalist in harsh and anthropogenic environments.</title>
        <authorList>
            <person name="Janssen P.J."/>
            <person name="Van Houdt R."/>
            <person name="Moors H."/>
            <person name="Monsieurs P."/>
            <person name="Morin N."/>
            <person name="Michaux A."/>
            <person name="Benotmane M.A."/>
            <person name="Leys N."/>
            <person name="Vallaeys T."/>
            <person name="Lapidus A."/>
            <person name="Monchy S."/>
            <person name="Medigue C."/>
            <person name="Taghavi S."/>
            <person name="McCorkle S."/>
            <person name="Dunn J."/>
            <person name="van der Lelie D."/>
            <person name="Mergeay M."/>
        </authorList>
    </citation>
    <scope>NUCLEOTIDE SEQUENCE [LARGE SCALE GENOMIC DNA]</scope>
    <source>
        <strain evidence="2">ATCC 43123 / DSM 2839 / NBRC 102507 / CH34</strain>
    </source>
</reference>
<evidence type="ECO:0000313" key="1">
    <source>
        <dbReference type="EMBL" id="ADC45042.1"/>
    </source>
</evidence>
<gene>
    <name evidence="1" type="ordered locus">Rmet_6425</name>
</gene>
<organism evidence="1 2">
    <name type="scientific">Cupriavidus metallidurans (strain ATCC 43123 / DSM 2839 / NBRC 102507 / CH34)</name>
    <name type="common">Ralstonia metallidurans</name>
    <dbReference type="NCBI Taxonomy" id="266264"/>
    <lineage>
        <taxon>Bacteria</taxon>
        <taxon>Pseudomonadati</taxon>
        <taxon>Pseudomonadota</taxon>
        <taxon>Betaproteobacteria</taxon>
        <taxon>Burkholderiales</taxon>
        <taxon>Burkholderiaceae</taxon>
        <taxon>Cupriavidus</taxon>
    </lineage>
</organism>
<dbReference type="AlphaFoldDB" id="D3DXM2"/>
<sequence>MGFMFGGAGGNRTRVRKPSTESSTYLVLSFDLTGASRTNTLYDGESLGFRPRARDTPEAYLT</sequence>
<proteinExistence type="predicted"/>
<protein>
    <submittedName>
        <fullName evidence="1">Uncharacterized protein</fullName>
    </submittedName>
</protein>
<keyword evidence="2" id="KW-1185">Reference proteome</keyword>
<dbReference type="eggNOG" id="ENOG50317IT">
    <property type="taxonomic scope" value="Bacteria"/>
</dbReference>
<name>D3DXM2_CUPMC</name>
<dbReference type="Proteomes" id="UP000002429">
    <property type="component" value="Chromosome"/>
</dbReference>
<dbReference type="STRING" id="266264.Rmet_6425"/>
<dbReference type="AntiFam" id="ANF00032">
    <property type="entry name" value="Antisense to tmRNA"/>
</dbReference>
<dbReference type="KEGG" id="rme:Rmet_6425"/>
<dbReference type="EMBL" id="CP000352">
    <property type="protein sequence ID" value="ADC45042.1"/>
    <property type="molecule type" value="Genomic_DNA"/>
</dbReference>
<accession>D3DXM2</accession>
<evidence type="ECO:0000313" key="2">
    <source>
        <dbReference type="Proteomes" id="UP000002429"/>
    </source>
</evidence>
<dbReference type="HOGENOM" id="CLU_2900983_0_0_4"/>